<gene>
    <name evidence="1" type="ORF">CBF27_08330</name>
</gene>
<proteinExistence type="predicted"/>
<sequence>MNSVHYNDFGRLRKRTARDSEVCYQCISEIDWGSAEEYNKTVDETIAMVLVSNESGVYRSRLLSASGVPYVSRESSNKLIFAINRNAAVTYDIARMAMSKLVKKRLYKFPCFNQKYLFMPLTGPMESNTTWLNIRYLDKIMSVSKTGATKLLFSNGFSYTVFFGCSAVKKRVIHDIQLVLAFMVPYAELSLCTCSEKVIQSLSEWEGMFIYDQRHKISQPLRVFSSAELHAELAKTYYLKTTPGKNLLLEEDEWYFFR</sequence>
<protein>
    <recommendedName>
        <fullName evidence="3">Competence protein</fullName>
    </recommendedName>
</protein>
<keyword evidence="2" id="KW-1185">Reference proteome</keyword>
<evidence type="ECO:0008006" key="3">
    <source>
        <dbReference type="Google" id="ProtNLM"/>
    </source>
</evidence>
<evidence type="ECO:0000313" key="1">
    <source>
        <dbReference type="EMBL" id="RSU11491.1"/>
    </source>
</evidence>
<dbReference type="InterPro" id="IPR010461">
    <property type="entry name" value="ComK"/>
</dbReference>
<comment type="caution">
    <text evidence="1">The sequence shown here is derived from an EMBL/GenBank/DDBJ whole genome shotgun (WGS) entry which is preliminary data.</text>
</comment>
<evidence type="ECO:0000313" key="2">
    <source>
        <dbReference type="Proteomes" id="UP000286773"/>
    </source>
</evidence>
<dbReference type="RefSeq" id="WP_126813855.1">
    <property type="nucleotide sequence ID" value="NZ_NGKC01000008.1"/>
</dbReference>
<accession>A0A430ATW2</accession>
<dbReference type="AlphaFoldDB" id="A0A430ATW2"/>
<reference evidence="1 2" key="1">
    <citation type="submission" date="2017-05" db="EMBL/GenBank/DDBJ databases">
        <title>Vagococcus spp. assemblies.</title>
        <authorList>
            <person name="Gulvik C.A."/>
        </authorList>
    </citation>
    <scope>NUCLEOTIDE SEQUENCE [LARGE SCALE GENOMIC DNA]</scope>
    <source>
        <strain evidence="1 2">LMG 24798</strain>
    </source>
</reference>
<dbReference type="Pfam" id="PF06338">
    <property type="entry name" value="ComK"/>
    <property type="match status" value="1"/>
</dbReference>
<dbReference type="Proteomes" id="UP000286773">
    <property type="component" value="Unassembled WGS sequence"/>
</dbReference>
<dbReference type="EMBL" id="NGKC01000008">
    <property type="protein sequence ID" value="RSU11491.1"/>
    <property type="molecule type" value="Genomic_DNA"/>
</dbReference>
<organism evidence="1 2">
    <name type="scientific">Vagococcus acidifermentans</name>
    <dbReference type="NCBI Taxonomy" id="564710"/>
    <lineage>
        <taxon>Bacteria</taxon>
        <taxon>Bacillati</taxon>
        <taxon>Bacillota</taxon>
        <taxon>Bacilli</taxon>
        <taxon>Lactobacillales</taxon>
        <taxon>Enterococcaceae</taxon>
        <taxon>Vagococcus</taxon>
    </lineage>
</organism>
<name>A0A430ATW2_9ENTE</name>
<dbReference type="GO" id="GO:0030420">
    <property type="term" value="P:establishment of competence for transformation"/>
    <property type="evidence" value="ECO:0007669"/>
    <property type="project" value="InterPro"/>
</dbReference>